<dbReference type="AlphaFoldDB" id="A0A7D9CW66"/>
<evidence type="ECO:0000256" key="6">
    <source>
        <dbReference type="ARBA" id="ARBA00022833"/>
    </source>
</evidence>
<dbReference type="GO" id="GO:0008270">
    <property type="term" value="F:zinc ion binding"/>
    <property type="evidence" value="ECO:0007669"/>
    <property type="project" value="InterPro"/>
</dbReference>
<keyword evidence="6" id="KW-0862">Zinc</keyword>
<dbReference type="SUPFAM" id="SSF53927">
    <property type="entry name" value="Cytidine deaminase-like"/>
    <property type="match status" value="1"/>
</dbReference>
<sequence length="325" mass="36615">MFVGILGTLGSGIQDVAEFLVNELSFRFLALKNKNLDIYQHLDVFKFFETAKEMQLYATKRWSENFVMIADMANADLDLFLKRPFFLLISVDGPLTQRFTRYQQCISEKSVKEVSLAEFIVQSEEKKYADDLFLLRNLDRANIKLINQAKDQASLFKELRELDIKNPERLRPAWDAYFMSLANLAAHRANCMKRRVGCVIIRDKRVIATGYNGTPRNFKNCNEGGCPRCNSADASGVGLSTCLCLHAEENALLEAGRDRIGSSATVYCNTCPCLTCSIKIIQAGVREVVYSQSYSMDALSSRVLKQSGVTLRQFIPPKSGIVIIK</sequence>
<accession>A0A7D9CW66</accession>
<evidence type="ECO:0000256" key="4">
    <source>
        <dbReference type="ARBA" id="ARBA00022727"/>
    </source>
</evidence>
<evidence type="ECO:0000259" key="10">
    <source>
        <dbReference type="PROSITE" id="PS51747"/>
    </source>
</evidence>
<keyword evidence="12" id="KW-1185">Reference proteome</keyword>
<dbReference type="FunFam" id="3.40.140.10:FF:000035">
    <property type="entry name" value="dCMP deaminase"/>
    <property type="match status" value="1"/>
</dbReference>
<evidence type="ECO:0000256" key="3">
    <source>
        <dbReference type="ARBA" id="ARBA00022723"/>
    </source>
</evidence>
<comment type="similarity">
    <text evidence="2">Belongs to the cytidine and deoxycytidylate deaminase family.</text>
</comment>
<keyword evidence="3" id="KW-0479">Metal-binding</keyword>
<dbReference type="GO" id="GO:0005737">
    <property type="term" value="C:cytoplasm"/>
    <property type="evidence" value="ECO:0007669"/>
    <property type="project" value="TreeGrafter"/>
</dbReference>
<name>A0A7D9CW66_DEKBR</name>
<feature type="domain" description="CMP/dCMP-type deaminase" evidence="10">
    <location>
        <begin position="173"/>
        <end position="302"/>
    </location>
</feature>
<evidence type="ECO:0000313" key="11">
    <source>
        <dbReference type="EMBL" id="VUG16896.1"/>
    </source>
</evidence>
<evidence type="ECO:0000313" key="12">
    <source>
        <dbReference type="Proteomes" id="UP000478008"/>
    </source>
</evidence>
<dbReference type="InterPro" id="IPR015517">
    <property type="entry name" value="dCMP_deaminase-rel"/>
</dbReference>
<dbReference type="CDD" id="cd01286">
    <property type="entry name" value="deoxycytidylate_deaminase"/>
    <property type="match status" value="1"/>
</dbReference>
<proteinExistence type="inferred from homology"/>
<dbReference type="EC" id="3.5.4.12" evidence="7"/>
<evidence type="ECO:0000256" key="7">
    <source>
        <dbReference type="ARBA" id="ARBA00038938"/>
    </source>
</evidence>
<dbReference type="Pfam" id="PF00383">
    <property type="entry name" value="dCMP_cyt_deam_1"/>
    <property type="match status" value="1"/>
</dbReference>
<dbReference type="InterPro" id="IPR002125">
    <property type="entry name" value="CMP_dCMP_dom"/>
</dbReference>
<dbReference type="PROSITE" id="PS00903">
    <property type="entry name" value="CYT_DCMP_DEAMINASES_1"/>
    <property type="match status" value="1"/>
</dbReference>
<evidence type="ECO:0000256" key="9">
    <source>
        <dbReference type="ARBA" id="ARBA00071582"/>
    </source>
</evidence>
<evidence type="ECO:0000256" key="1">
    <source>
        <dbReference type="ARBA" id="ARBA00001947"/>
    </source>
</evidence>
<dbReference type="Proteomes" id="UP000478008">
    <property type="component" value="Unassembled WGS sequence"/>
</dbReference>
<dbReference type="PROSITE" id="PS51747">
    <property type="entry name" value="CYT_DCMP_DEAMINASES_2"/>
    <property type="match status" value="1"/>
</dbReference>
<dbReference type="GO" id="GO:0004132">
    <property type="term" value="F:dCMP deaminase activity"/>
    <property type="evidence" value="ECO:0007669"/>
    <property type="project" value="UniProtKB-EC"/>
</dbReference>
<keyword evidence="4" id="KW-0545">Nucleotide biosynthesis</keyword>
<organism evidence="11 12">
    <name type="scientific">Dekkera bruxellensis</name>
    <name type="common">Brettanomyces custersii</name>
    <dbReference type="NCBI Taxonomy" id="5007"/>
    <lineage>
        <taxon>Eukaryota</taxon>
        <taxon>Fungi</taxon>
        <taxon>Dikarya</taxon>
        <taxon>Ascomycota</taxon>
        <taxon>Saccharomycotina</taxon>
        <taxon>Pichiomycetes</taxon>
        <taxon>Pichiales</taxon>
        <taxon>Pichiaceae</taxon>
        <taxon>Brettanomyces</taxon>
    </lineage>
</organism>
<evidence type="ECO:0000256" key="5">
    <source>
        <dbReference type="ARBA" id="ARBA00022801"/>
    </source>
</evidence>
<dbReference type="PANTHER" id="PTHR11086:SF18">
    <property type="entry name" value="DEOXYCYTIDYLATE DEAMINASE"/>
    <property type="match status" value="1"/>
</dbReference>
<gene>
    <name evidence="11" type="primary">DCD1</name>
    <name evidence="11" type="ORF">DEBR0S1_28414G</name>
</gene>
<evidence type="ECO:0000256" key="2">
    <source>
        <dbReference type="ARBA" id="ARBA00006576"/>
    </source>
</evidence>
<dbReference type="EMBL" id="CABFWN010000001">
    <property type="protein sequence ID" value="VUG16896.1"/>
    <property type="molecule type" value="Genomic_DNA"/>
</dbReference>
<dbReference type="InterPro" id="IPR016192">
    <property type="entry name" value="APOBEC/CMP_deaminase_Zn-bd"/>
</dbReference>
<keyword evidence="5" id="KW-0378">Hydrolase</keyword>
<comment type="cofactor">
    <cofactor evidence="1">
        <name>Zn(2+)</name>
        <dbReference type="ChEBI" id="CHEBI:29105"/>
    </cofactor>
</comment>
<dbReference type="PANTHER" id="PTHR11086">
    <property type="entry name" value="DEOXYCYTIDYLATE DEAMINASE-RELATED"/>
    <property type="match status" value="1"/>
</dbReference>
<dbReference type="Gene3D" id="3.40.140.10">
    <property type="entry name" value="Cytidine Deaminase, domain 2"/>
    <property type="match status" value="1"/>
</dbReference>
<evidence type="ECO:0000256" key="8">
    <source>
        <dbReference type="ARBA" id="ARBA00041763"/>
    </source>
</evidence>
<reference evidence="11 12" key="1">
    <citation type="submission" date="2019-07" db="EMBL/GenBank/DDBJ databases">
        <authorList>
            <person name="Friedrich A."/>
            <person name="Schacherer J."/>
        </authorList>
    </citation>
    <scope>NUCLEOTIDE SEQUENCE [LARGE SCALE GENOMIC DNA]</scope>
</reference>
<protein>
    <recommendedName>
        <fullName evidence="9">Deoxycytidylate deaminase</fullName>
        <ecNumber evidence="7">3.5.4.12</ecNumber>
    </recommendedName>
    <alternativeName>
        <fullName evidence="8">dCMP deaminase</fullName>
    </alternativeName>
</protein>
<dbReference type="InterPro" id="IPR035105">
    <property type="entry name" value="Deoxycytidylate_deaminase_dom"/>
</dbReference>
<dbReference type="InterPro" id="IPR016193">
    <property type="entry name" value="Cytidine_deaminase-like"/>
</dbReference>
<dbReference type="GO" id="GO:0009165">
    <property type="term" value="P:nucleotide biosynthetic process"/>
    <property type="evidence" value="ECO:0007669"/>
    <property type="project" value="UniProtKB-KW"/>
</dbReference>